<evidence type="ECO:0000313" key="14">
    <source>
        <dbReference type="EMBL" id="THW88825.1"/>
    </source>
</evidence>
<evidence type="ECO:0000256" key="9">
    <source>
        <dbReference type="ARBA" id="ARBA00034075"/>
    </source>
</evidence>
<keyword evidence="5 11" id="KW-0732">Signal</keyword>
<dbReference type="InterPro" id="IPR043595">
    <property type="entry name" value="FaeB/C/D"/>
</dbReference>
<feature type="domain" description="Apple" evidence="13">
    <location>
        <begin position="390"/>
        <end position="429"/>
    </location>
</feature>
<evidence type="ECO:0000256" key="6">
    <source>
        <dbReference type="ARBA" id="ARBA00022801"/>
    </source>
</evidence>
<reference evidence="14 15" key="1">
    <citation type="submission" date="2018-10" db="EMBL/GenBank/DDBJ databases">
        <title>Fifty Aureobasidium pullulans genomes reveal a recombining polyextremotolerant generalist.</title>
        <authorList>
            <person name="Gostincar C."/>
            <person name="Turk M."/>
            <person name="Zajc J."/>
            <person name="Gunde-Cimerman N."/>
        </authorList>
    </citation>
    <scope>NUCLEOTIDE SEQUENCE [LARGE SCALE GENOMIC DNA]</scope>
    <source>
        <strain evidence="14 15">EXF-10507</strain>
    </source>
</reference>
<dbReference type="GO" id="GO:0030600">
    <property type="term" value="F:feruloyl esterase activity"/>
    <property type="evidence" value="ECO:0007669"/>
    <property type="project" value="UniProtKB-EC"/>
</dbReference>
<dbReference type="EC" id="3.1.1.73" evidence="2"/>
<feature type="signal peptide" evidence="11">
    <location>
        <begin position="1"/>
        <end position="22"/>
    </location>
</feature>
<comment type="subcellular location">
    <subcellularLocation>
        <location evidence="1">Secreted</location>
    </subcellularLocation>
</comment>
<evidence type="ECO:0000256" key="3">
    <source>
        <dbReference type="ARBA" id="ARBA00022525"/>
    </source>
</evidence>
<organism evidence="14 15">
    <name type="scientific">Aureobasidium pullulans</name>
    <name type="common">Black yeast</name>
    <name type="synonym">Pullularia pullulans</name>
    <dbReference type="NCBI Taxonomy" id="5580"/>
    <lineage>
        <taxon>Eukaryota</taxon>
        <taxon>Fungi</taxon>
        <taxon>Dikarya</taxon>
        <taxon>Ascomycota</taxon>
        <taxon>Pezizomycotina</taxon>
        <taxon>Dothideomycetes</taxon>
        <taxon>Dothideomycetidae</taxon>
        <taxon>Dothideales</taxon>
        <taxon>Saccotheciaceae</taxon>
        <taxon>Aureobasidium</taxon>
    </lineage>
</organism>
<feature type="domain" description="Apple" evidence="13">
    <location>
        <begin position="892"/>
        <end position="916"/>
    </location>
</feature>
<protein>
    <recommendedName>
        <fullName evidence="2">feruloyl esterase</fullName>
        <ecNumber evidence="2">3.1.1.73</ecNumber>
    </recommendedName>
</protein>
<dbReference type="InterPro" id="IPR029058">
    <property type="entry name" value="AB_hydrolase_fold"/>
</dbReference>
<dbReference type="Pfam" id="PF00024">
    <property type="entry name" value="PAN_1"/>
    <property type="match status" value="1"/>
</dbReference>
<keyword evidence="3" id="KW-0964">Secreted</keyword>
<dbReference type="EMBL" id="QZAR01000094">
    <property type="protein sequence ID" value="THW88825.1"/>
    <property type="molecule type" value="Genomic_DNA"/>
</dbReference>
<dbReference type="GO" id="GO:0045493">
    <property type="term" value="P:xylan catabolic process"/>
    <property type="evidence" value="ECO:0007669"/>
    <property type="project" value="UniProtKB-KW"/>
</dbReference>
<evidence type="ECO:0000259" key="13">
    <source>
        <dbReference type="Pfam" id="PF14295"/>
    </source>
</evidence>
<accession>A0A4S9B7I1</accession>
<sequence length="935" mass="94225">MSPIKMKSTTLILAAFFAGAHAAATPGCGSPLSAQLTRGGADKTNTLSFTTSGGVVRSYLLHIPTSYDVSTPAPIAFSYHGRNGNSKDQETISGMSNEAFNPNYLVVYPQGLNAVWQGDPDASGYDDVGFTLELLTNLTSTFCIDSTKIYAAGKSNGGGFSANILACDPQASRVFAAFGGIAGAYYQGNTDYPCDGTTVPITCNPGRYPVPIFTTHGDSDATIPYTGGGRRGRCLPTVPHFMTEWSVRNGLGSSNTSVSLYNNNVIRYDYGNDSFSQLSTHYLVHGLDHTWPSIAAGSSFDATPLLLAFWNKWTLDTTPYNFVNATASTPIVSSTTSTRTSSTVTPTSSIPSASLCPSVNGQTVTDSTGNMYKVTCSADNSVGSYANAQAASSYLDCMNACDAAASAGCQGFTYVGGANGQNSGTCWLKKSMGTYTSSGSNTISAVRVSGGSSGNSASTTSFTVSSTASTSSSVSLSAAPVASALSCPASNNQVYTYAGNGAQFVIECGIDHAGGDMASTSVKNLEGCIAACATTAGCVDVSLSGSACYLKKSLGAAVNNGGVLGARFVGTAATSSTSVSTSNLVSTSSSVASSISVVSSSSVAPSISSTSSTQGSTGTIVTSVSASSTSSTSSTTVSPSIGTDGYTTTSYPPSCTAINTNIYAVTDGNGKPYLFMCGGGSAGGTASTIGNVANWTACFQACDGYSGCTGFTYNQGAAFGNGAGQCLIKTDSPQSFVSTTQLLSTRIAGFIRPITTTTSSSSTSSSATLISSSVVAITSSSVASSSSIFLSLSTTPSMTSFSTSTISSSFATASSPDLSSSSSSLSTSSSTSSSFTSSSTSSSTVAVPSSTPITAPSCPASNGTTHADAGGVQYTILCTYDTSVNTISASSSVGSFGDCAVLCDTTSGCTGLTWNGTFCSLKQSFGQYILGAVKA</sequence>
<keyword evidence="6 14" id="KW-0378">Hydrolase</keyword>
<proteinExistence type="predicted"/>
<dbReference type="PANTHER" id="PTHR38050:SF2">
    <property type="entry name" value="FERULOYL ESTERASE C-RELATED"/>
    <property type="match status" value="1"/>
</dbReference>
<dbReference type="InterPro" id="IPR003609">
    <property type="entry name" value="Pan_app"/>
</dbReference>
<dbReference type="SUPFAM" id="SSF53474">
    <property type="entry name" value="alpha/beta-Hydrolases"/>
    <property type="match status" value="1"/>
</dbReference>
<feature type="domain" description="Apple" evidence="13">
    <location>
        <begin position="510"/>
        <end position="551"/>
    </location>
</feature>
<evidence type="ECO:0000256" key="4">
    <source>
        <dbReference type="ARBA" id="ARBA00022651"/>
    </source>
</evidence>
<evidence type="ECO:0000256" key="2">
    <source>
        <dbReference type="ARBA" id="ARBA00013091"/>
    </source>
</evidence>
<evidence type="ECO:0000256" key="11">
    <source>
        <dbReference type="SAM" id="SignalP"/>
    </source>
</evidence>
<dbReference type="PANTHER" id="PTHR38050">
    <property type="match status" value="1"/>
</dbReference>
<evidence type="ECO:0000313" key="15">
    <source>
        <dbReference type="Proteomes" id="UP000304928"/>
    </source>
</evidence>
<feature type="region of interest" description="Disordered" evidence="10">
    <location>
        <begin position="813"/>
        <end position="858"/>
    </location>
</feature>
<evidence type="ECO:0000256" key="10">
    <source>
        <dbReference type="SAM" id="MobiDB-lite"/>
    </source>
</evidence>
<feature type="compositionally biased region" description="Low complexity" evidence="10">
    <location>
        <begin position="813"/>
        <end position="851"/>
    </location>
</feature>
<evidence type="ECO:0000259" key="12">
    <source>
        <dbReference type="Pfam" id="PF00024"/>
    </source>
</evidence>
<feature type="chain" id="PRO_5020480541" description="feruloyl esterase" evidence="11">
    <location>
        <begin position="23"/>
        <end position="935"/>
    </location>
</feature>
<dbReference type="Pfam" id="PF14295">
    <property type="entry name" value="PAN_4"/>
    <property type="match status" value="3"/>
</dbReference>
<comment type="caution">
    <text evidence="14">The sequence shown here is derived from an EMBL/GenBank/DDBJ whole genome shotgun (WGS) entry which is preliminary data.</text>
</comment>
<evidence type="ECO:0000256" key="7">
    <source>
        <dbReference type="ARBA" id="ARBA00023277"/>
    </source>
</evidence>
<evidence type="ECO:0000256" key="1">
    <source>
        <dbReference type="ARBA" id="ARBA00004613"/>
    </source>
</evidence>
<keyword evidence="4" id="KW-0858">Xylan degradation</keyword>
<dbReference type="AlphaFoldDB" id="A0A4S9B7I1"/>
<comment type="catalytic activity">
    <reaction evidence="9">
        <text>feruloyl-polysaccharide + H2O = ferulate + polysaccharide.</text>
        <dbReference type="EC" id="3.1.1.73"/>
    </reaction>
</comment>
<keyword evidence="7" id="KW-0119">Carbohydrate metabolism</keyword>
<evidence type="ECO:0000256" key="8">
    <source>
        <dbReference type="ARBA" id="ARBA00023326"/>
    </source>
</evidence>
<evidence type="ECO:0000256" key="5">
    <source>
        <dbReference type="ARBA" id="ARBA00022729"/>
    </source>
</evidence>
<dbReference type="Gene3D" id="3.50.4.10">
    <property type="entry name" value="Hepatocyte Growth Factor"/>
    <property type="match status" value="3"/>
</dbReference>
<dbReference type="Proteomes" id="UP000304928">
    <property type="component" value="Unassembled WGS sequence"/>
</dbReference>
<name>A0A4S9B7I1_AURPU</name>
<gene>
    <name evidence="14" type="ORF">D6D15_05704</name>
</gene>
<keyword evidence="8" id="KW-0624">Polysaccharide degradation</keyword>
<dbReference type="Gene3D" id="3.40.50.1820">
    <property type="entry name" value="alpha/beta hydrolase"/>
    <property type="match status" value="1"/>
</dbReference>
<feature type="domain" description="Apple" evidence="12">
    <location>
        <begin position="684"/>
        <end position="742"/>
    </location>
</feature>
<dbReference type="GO" id="GO:0005576">
    <property type="term" value="C:extracellular region"/>
    <property type="evidence" value="ECO:0007669"/>
    <property type="project" value="UniProtKB-SubCell"/>
</dbReference>